<comment type="caution">
    <text evidence="2">The sequence shown here is derived from an EMBL/GenBank/DDBJ whole genome shotgun (WGS) entry which is preliminary data.</text>
</comment>
<gene>
    <name evidence="2" type="ORF">ACH5RR_007467</name>
</gene>
<accession>A0ABD3AS89</accession>
<evidence type="ECO:0000313" key="2">
    <source>
        <dbReference type="EMBL" id="KAL3533946.1"/>
    </source>
</evidence>
<feature type="region of interest" description="Disordered" evidence="1">
    <location>
        <begin position="1"/>
        <end position="30"/>
    </location>
</feature>
<proteinExistence type="predicted"/>
<sequence length="103" mass="11541">MIDSDQSEISQNGCQASGNQPDQLAQTPSDPAAELLELQFQMQMAQQLAQLMTSFSRDICQVFSDIYFFEQSISIEAEKVFLSPAPVFCEKNFPQPDRNSVTL</sequence>
<dbReference type="EMBL" id="JBJUIK010000003">
    <property type="protein sequence ID" value="KAL3533946.1"/>
    <property type="molecule type" value="Genomic_DNA"/>
</dbReference>
<evidence type="ECO:0000256" key="1">
    <source>
        <dbReference type="SAM" id="MobiDB-lite"/>
    </source>
</evidence>
<keyword evidence="3" id="KW-1185">Reference proteome</keyword>
<evidence type="ECO:0000313" key="3">
    <source>
        <dbReference type="Proteomes" id="UP001630127"/>
    </source>
</evidence>
<name>A0ABD3AS89_9GENT</name>
<protein>
    <submittedName>
        <fullName evidence="2">Uncharacterized protein</fullName>
    </submittedName>
</protein>
<dbReference type="Proteomes" id="UP001630127">
    <property type="component" value="Unassembled WGS sequence"/>
</dbReference>
<feature type="compositionally biased region" description="Polar residues" evidence="1">
    <location>
        <begin position="7"/>
        <end position="29"/>
    </location>
</feature>
<organism evidence="2 3">
    <name type="scientific">Cinchona calisaya</name>
    <dbReference type="NCBI Taxonomy" id="153742"/>
    <lineage>
        <taxon>Eukaryota</taxon>
        <taxon>Viridiplantae</taxon>
        <taxon>Streptophyta</taxon>
        <taxon>Embryophyta</taxon>
        <taxon>Tracheophyta</taxon>
        <taxon>Spermatophyta</taxon>
        <taxon>Magnoliopsida</taxon>
        <taxon>eudicotyledons</taxon>
        <taxon>Gunneridae</taxon>
        <taxon>Pentapetalae</taxon>
        <taxon>asterids</taxon>
        <taxon>lamiids</taxon>
        <taxon>Gentianales</taxon>
        <taxon>Rubiaceae</taxon>
        <taxon>Cinchonoideae</taxon>
        <taxon>Cinchoneae</taxon>
        <taxon>Cinchona</taxon>
    </lineage>
</organism>
<reference evidence="2 3" key="1">
    <citation type="submission" date="2024-11" db="EMBL/GenBank/DDBJ databases">
        <title>A near-complete genome assembly of Cinchona calisaya.</title>
        <authorList>
            <person name="Lian D.C."/>
            <person name="Zhao X.W."/>
            <person name="Wei L."/>
        </authorList>
    </citation>
    <scope>NUCLEOTIDE SEQUENCE [LARGE SCALE GENOMIC DNA]</scope>
    <source>
        <tissue evidence="2">Nenye</tissue>
    </source>
</reference>
<dbReference type="AlphaFoldDB" id="A0ABD3AS89"/>